<accession>J9BNT2</accession>
<evidence type="ECO:0000313" key="1">
    <source>
        <dbReference type="EMBL" id="EJW89245.1"/>
    </source>
</evidence>
<sequence length="34" mass="4045">VKTRAAEDTMLETAWESRWLPDPFKKVWGKEPIK</sequence>
<protein>
    <submittedName>
        <fullName evidence="1">Uncharacterized protein</fullName>
    </submittedName>
</protein>
<organism evidence="1">
    <name type="scientific">gut metagenome</name>
    <dbReference type="NCBI Taxonomy" id="749906"/>
    <lineage>
        <taxon>unclassified sequences</taxon>
        <taxon>metagenomes</taxon>
        <taxon>organismal metagenomes</taxon>
    </lineage>
</organism>
<proteinExistence type="predicted"/>
<comment type="caution">
    <text evidence="1">The sequence shown here is derived from an EMBL/GenBank/DDBJ whole genome shotgun (WGS) entry which is preliminary data.</text>
</comment>
<reference evidence="1" key="1">
    <citation type="journal article" date="2012" name="PLoS ONE">
        <title>Gene sets for utilization of primary and secondary nutrition supplies in the distal gut of endangered iberian lynx.</title>
        <authorList>
            <person name="Alcaide M."/>
            <person name="Messina E."/>
            <person name="Richter M."/>
            <person name="Bargiela R."/>
            <person name="Peplies J."/>
            <person name="Huws S.A."/>
            <person name="Newbold C.J."/>
            <person name="Golyshin P.N."/>
            <person name="Simon M.A."/>
            <person name="Lopez G."/>
            <person name="Yakimov M.M."/>
            <person name="Ferrer M."/>
        </authorList>
    </citation>
    <scope>NUCLEOTIDE SEQUENCE</scope>
</reference>
<gene>
    <name evidence="1" type="ORF">EVA_22648</name>
</gene>
<feature type="non-terminal residue" evidence="1">
    <location>
        <position position="1"/>
    </location>
</feature>
<dbReference type="AlphaFoldDB" id="J9BNT2"/>
<name>J9BNT2_9ZZZZ</name>
<dbReference type="EMBL" id="AMCI01009606">
    <property type="protein sequence ID" value="EJW89245.1"/>
    <property type="molecule type" value="Genomic_DNA"/>
</dbReference>